<dbReference type="AlphaFoldDB" id="A0A7J5Z4F9"/>
<dbReference type="Pfam" id="PF00093">
    <property type="entry name" value="VWC"/>
    <property type="match status" value="1"/>
</dbReference>
<dbReference type="OrthoDB" id="676979at2759"/>
<dbReference type="InterPro" id="IPR003591">
    <property type="entry name" value="Leu-rich_rpt_typical-subtyp"/>
</dbReference>
<feature type="region of interest" description="Disordered" evidence="3">
    <location>
        <begin position="186"/>
        <end position="261"/>
    </location>
</feature>
<organism evidence="6 7">
    <name type="scientific">Dissostichus mawsoni</name>
    <name type="common">Antarctic cod</name>
    <dbReference type="NCBI Taxonomy" id="36200"/>
    <lineage>
        <taxon>Eukaryota</taxon>
        <taxon>Metazoa</taxon>
        <taxon>Chordata</taxon>
        <taxon>Craniata</taxon>
        <taxon>Vertebrata</taxon>
        <taxon>Euteleostomi</taxon>
        <taxon>Actinopterygii</taxon>
        <taxon>Neopterygii</taxon>
        <taxon>Teleostei</taxon>
        <taxon>Neoteleostei</taxon>
        <taxon>Acanthomorphata</taxon>
        <taxon>Eupercaria</taxon>
        <taxon>Perciformes</taxon>
        <taxon>Notothenioidei</taxon>
        <taxon>Nototheniidae</taxon>
        <taxon>Dissostichus</taxon>
    </lineage>
</organism>
<dbReference type="SMART" id="SM00214">
    <property type="entry name" value="VWC"/>
    <property type="match status" value="1"/>
</dbReference>
<gene>
    <name evidence="6" type="ORF">F7725_017445</name>
</gene>
<dbReference type="GO" id="GO:0010811">
    <property type="term" value="P:positive regulation of cell-substrate adhesion"/>
    <property type="evidence" value="ECO:0007669"/>
    <property type="project" value="TreeGrafter"/>
</dbReference>
<evidence type="ECO:0000256" key="1">
    <source>
        <dbReference type="ARBA" id="ARBA00022614"/>
    </source>
</evidence>
<dbReference type="PROSITE" id="PS01208">
    <property type="entry name" value="VWFC_1"/>
    <property type="match status" value="1"/>
</dbReference>
<proteinExistence type="predicted"/>
<dbReference type="SMART" id="SM00369">
    <property type="entry name" value="LRR_TYP"/>
    <property type="match status" value="7"/>
</dbReference>
<dbReference type="PANTHER" id="PTHR46544">
    <property type="entry name" value="EXTRACELLULAR MATRIX PROTEIN 2-RELATED"/>
    <property type="match status" value="1"/>
</dbReference>
<keyword evidence="7" id="KW-1185">Reference proteome</keyword>
<dbReference type="FunFam" id="3.80.10.10:FF:000284">
    <property type="entry name" value="extracellular matrix protein 2 isoform X1"/>
    <property type="match status" value="1"/>
</dbReference>
<dbReference type="InterPro" id="IPR043184">
    <property type="entry name" value="ECM2"/>
</dbReference>
<evidence type="ECO:0000256" key="4">
    <source>
        <dbReference type="SAM" id="SignalP"/>
    </source>
</evidence>
<accession>A0A7J5Z4F9</accession>
<feature type="chain" id="PRO_5029789012" description="VWFC domain-containing protein" evidence="4">
    <location>
        <begin position="22"/>
        <end position="691"/>
    </location>
</feature>
<dbReference type="PROSITE" id="PS50184">
    <property type="entry name" value="VWFC_2"/>
    <property type="match status" value="1"/>
</dbReference>
<feature type="region of interest" description="Disordered" evidence="3">
    <location>
        <begin position="25"/>
        <end position="70"/>
    </location>
</feature>
<evidence type="ECO:0000313" key="7">
    <source>
        <dbReference type="Proteomes" id="UP000518266"/>
    </source>
</evidence>
<dbReference type="GO" id="GO:0031012">
    <property type="term" value="C:extracellular matrix"/>
    <property type="evidence" value="ECO:0007669"/>
    <property type="project" value="TreeGrafter"/>
</dbReference>
<dbReference type="EMBL" id="JAAKFY010000006">
    <property type="protein sequence ID" value="KAF3856722.1"/>
    <property type="molecule type" value="Genomic_DNA"/>
</dbReference>
<dbReference type="InterPro" id="IPR001611">
    <property type="entry name" value="Leu-rich_rpt"/>
</dbReference>
<dbReference type="Pfam" id="PF13306">
    <property type="entry name" value="LRR_5"/>
    <property type="match status" value="1"/>
</dbReference>
<feature type="region of interest" description="Disordered" evidence="3">
    <location>
        <begin position="316"/>
        <end position="343"/>
    </location>
</feature>
<dbReference type="PANTHER" id="PTHR46544:SF1">
    <property type="entry name" value="EXTRACELLULAR MATRIX PROTEIN 2"/>
    <property type="match status" value="1"/>
</dbReference>
<protein>
    <recommendedName>
        <fullName evidence="5">VWFC domain-containing protein</fullName>
    </recommendedName>
</protein>
<dbReference type="Pfam" id="PF13855">
    <property type="entry name" value="LRR_8"/>
    <property type="match status" value="1"/>
</dbReference>
<dbReference type="PROSITE" id="PS51450">
    <property type="entry name" value="LRR"/>
    <property type="match status" value="1"/>
</dbReference>
<name>A0A7J5Z4F9_DISMA</name>
<comment type="caution">
    <text evidence="6">The sequence shown here is derived from an EMBL/GenBank/DDBJ whole genome shotgun (WGS) entry which is preliminary data.</text>
</comment>
<dbReference type="Gene3D" id="6.20.200.20">
    <property type="match status" value="1"/>
</dbReference>
<dbReference type="SUPFAM" id="SSF52058">
    <property type="entry name" value="L domain-like"/>
    <property type="match status" value="1"/>
</dbReference>
<evidence type="ECO:0000313" key="6">
    <source>
        <dbReference type="EMBL" id="KAF3856722.1"/>
    </source>
</evidence>
<feature type="compositionally biased region" description="Basic and acidic residues" evidence="3">
    <location>
        <begin position="186"/>
        <end position="200"/>
    </location>
</feature>
<feature type="compositionally biased region" description="Basic and acidic residues" evidence="3">
    <location>
        <begin position="235"/>
        <end position="261"/>
    </location>
</feature>
<evidence type="ECO:0000256" key="2">
    <source>
        <dbReference type="ARBA" id="ARBA00022737"/>
    </source>
</evidence>
<keyword evidence="4" id="KW-0732">Signal</keyword>
<keyword evidence="1" id="KW-0433">Leucine-rich repeat</keyword>
<evidence type="ECO:0000256" key="3">
    <source>
        <dbReference type="SAM" id="MobiDB-lite"/>
    </source>
</evidence>
<feature type="domain" description="VWFC" evidence="5">
    <location>
        <begin position="99"/>
        <end position="156"/>
    </location>
</feature>
<dbReference type="Gene3D" id="3.80.10.10">
    <property type="entry name" value="Ribonuclease Inhibitor"/>
    <property type="match status" value="3"/>
</dbReference>
<dbReference type="InterPro" id="IPR026906">
    <property type="entry name" value="LRR_5"/>
</dbReference>
<sequence>MRWWLVAAFLWLLVILTLSEGQATKKPRNVDRRAKKKRDGHGPGRARSGPSKQQKIRLLPGPTVPEEPGVQQGNTVFLDSYKNLQEQHSSYNVIPGKQGQCVFQGLTMFDQAAWSPKPCITCLCTGGRVLCDEITCPIVHCHFPFTPAGECCPVCMESVPNDPEDHVTPLTQEEIQKIIWREEEEHREEEERLKKKDEARKMRRKQRKGQAEKQRKIRRSGGGCWRRRIGGGRRRGQDEEDRKQKEAAEREAREAERKLEEERRWQEERLREELLAFVRGEEEELHEEVEEEVWLRGDVFEMPDKEAEEEPDLLPALIPRPPAATEDELEEAEEAEEEGEEKEVLVNRADLPPGCDISDVTLTCDNAKLTYFPLCLSLSSSLSVWRVRNNIPSIPAEAFNGIPNLEWINLKTNKLTSDSIDPKAFKELKISENKLRGIQENSLEDLSSLVILELEGNLLSEGNVNPLAFAPLIQLSYLRLGRNHFRTELYLENNLIEEISETVFNQTQNLNVVSLRHNRLDETKIAPLAWFSHRNLESIDLSHNDFYLVPSYLPRCLVHLVLLGNKIERIPGYVFAHMDPGLEYLYLSYNRLDGEAIEPESFFGSYHSMVELCLDHNQLISVPSGINEMTNLHFLRLNNNNIRSIPDEGICDPNHSGDSTMVALRLENNFIDPQRMSPTASPVYAPLPVWS</sequence>
<feature type="compositionally biased region" description="Acidic residues" evidence="3">
    <location>
        <begin position="325"/>
        <end position="341"/>
    </location>
</feature>
<feature type="compositionally biased region" description="Basic residues" evidence="3">
    <location>
        <begin position="215"/>
        <end position="234"/>
    </location>
</feature>
<dbReference type="GO" id="GO:0008201">
    <property type="term" value="F:heparin binding"/>
    <property type="evidence" value="ECO:0007669"/>
    <property type="project" value="TreeGrafter"/>
</dbReference>
<dbReference type="InterPro" id="IPR001007">
    <property type="entry name" value="VWF_dom"/>
</dbReference>
<dbReference type="Proteomes" id="UP000518266">
    <property type="component" value="Unassembled WGS sequence"/>
</dbReference>
<dbReference type="GO" id="GO:0030198">
    <property type="term" value="P:extracellular matrix organization"/>
    <property type="evidence" value="ECO:0007669"/>
    <property type="project" value="TreeGrafter"/>
</dbReference>
<reference evidence="6 7" key="1">
    <citation type="submission" date="2020-03" db="EMBL/GenBank/DDBJ databases">
        <title>Dissostichus mawsoni Genome sequencing and assembly.</title>
        <authorList>
            <person name="Park H."/>
        </authorList>
    </citation>
    <scope>NUCLEOTIDE SEQUENCE [LARGE SCALE GENOMIC DNA]</scope>
    <source>
        <strain evidence="6">DM0001</strain>
        <tissue evidence="6">Muscle</tissue>
    </source>
</reference>
<dbReference type="InterPro" id="IPR032675">
    <property type="entry name" value="LRR_dom_sf"/>
</dbReference>
<keyword evidence="2" id="KW-0677">Repeat</keyword>
<dbReference type="SUPFAM" id="SSF57603">
    <property type="entry name" value="FnI-like domain"/>
    <property type="match status" value="1"/>
</dbReference>
<dbReference type="GO" id="GO:0070052">
    <property type="term" value="F:collagen V binding"/>
    <property type="evidence" value="ECO:0007669"/>
    <property type="project" value="TreeGrafter"/>
</dbReference>
<feature type="signal peptide" evidence="4">
    <location>
        <begin position="1"/>
        <end position="21"/>
    </location>
</feature>
<evidence type="ECO:0000259" key="5">
    <source>
        <dbReference type="PROSITE" id="PS50184"/>
    </source>
</evidence>